<dbReference type="InterPro" id="IPR008030">
    <property type="entry name" value="NmrA-like"/>
</dbReference>
<dbReference type="AlphaFoldDB" id="A0A177BWB9"/>
<sequence>MSRQLITVFGATGSQGSSVLNSLQTNTQKPFALRGITRNPSSDAAKKLSDSGVEVVKADGWDKDSLISAFRGSWAVFVNTNSDDKVFEDPSETRTEVDLGKIIVDAAVEAGVEVFVYSGFNSAREITGGKLGVEAFDDKNAIWEYAKSGGKFKIAVAASPGWYFENSLVKDLAPILGGFPFVPGEDGTLVFRAPKWGGKEDVPFISIDDDYGDIVHGILLDPERWNGKLVQAVSDIRSFDGMVQAFETATSKKARFEEITNWRDLEVYGIRSLETIKGMWGMCQISGGRYFGDETEGKTAAGLKKLAAEARGATGEATGLATLEHFYGAKFGREKTA</sequence>
<name>A0A177BWB9_9PLEO</name>
<keyword evidence="2" id="KW-0521">NADP</keyword>
<dbReference type="InterPro" id="IPR051164">
    <property type="entry name" value="NmrA-like_oxidored"/>
</dbReference>
<gene>
    <name evidence="5" type="ORF">CC84DRAFT_1191218</name>
</gene>
<evidence type="ECO:0000256" key="3">
    <source>
        <dbReference type="ARBA" id="ARBA00023002"/>
    </source>
</evidence>
<dbReference type="InterPro" id="IPR036291">
    <property type="entry name" value="NAD(P)-bd_dom_sf"/>
</dbReference>
<dbReference type="SUPFAM" id="SSF51735">
    <property type="entry name" value="NAD(P)-binding Rossmann-fold domains"/>
    <property type="match status" value="1"/>
</dbReference>
<dbReference type="GO" id="GO:0016491">
    <property type="term" value="F:oxidoreductase activity"/>
    <property type="evidence" value="ECO:0007669"/>
    <property type="project" value="UniProtKB-KW"/>
</dbReference>
<dbReference type="RefSeq" id="XP_018029616.1">
    <property type="nucleotide sequence ID" value="XM_018181173.1"/>
</dbReference>
<reference evidence="5 6" key="1">
    <citation type="submission" date="2016-05" db="EMBL/GenBank/DDBJ databases">
        <title>Comparative analysis of secretome profiles of manganese(II)-oxidizing ascomycete fungi.</title>
        <authorList>
            <consortium name="DOE Joint Genome Institute"/>
            <person name="Zeiner C.A."/>
            <person name="Purvine S.O."/>
            <person name="Zink E.M."/>
            <person name="Wu S."/>
            <person name="Pasa-Tolic L."/>
            <person name="Chaput D.L."/>
            <person name="Haridas S."/>
            <person name="Grigoriev I.V."/>
            <person name="Santelli C.M."/>
            <person name="Hansel C.M."/>
        </authorList>
    </citation>
    <scope>NUCLEOTIDE SEQUENCE [LARGE SCALE GENOMIC DNA]</scope>
    <source>
        <strain evidence="5 6">AP3s5-JAC2a</strain>
    </source>
</reference>
<evidence type="ECO:0000259" key="4">
    <source>
        <dbReference type="Pfam" id="PF05368"/>
    </source>
</evidence>
<dbReference type="GeneID" id="28764659"/>
<evidence type="ECO:0000256" key="2">
    <source>
        <dbReference type="ARBA" id="ARBA00022857"/>
    </source>
</evidence>
<dbReference type="CDD" id="cd05251">
    <property type="entry name" value="NmrA_like_SDR_a"/>
    <property type="match status" value="1"/>
</dbReference>
<dbReference type="Proteomes" id="UP000077069">
    <property type="component" value="Unassembled WGS sequence"/>
</dbReference>
<organism evidence="5 6">
    <name type="scientific">Paraphaeosphaeria sporulosa</name>
    <dbReference type="NCBI Taxonomy" id="1460663"/>
    <lineage>
        <taxon>Eukaryota</taxon>
        <taxon>Fungi</taxon>
        <taxon>Dikarya</taxon>
        <taxon>Ascomycota</taxon>
        <taxon>Pezizomycotina</taxon>
        <taxon>Dothideomycetes</taxon>
        <taxon>Pleosporomycetidae</taxon>
        <taxon>Pleosporales</taxon>
        <taxon>Massarineae</taxon>
        <taxon>Didymosphaeriaceae</taxon>
        <taxon>Paraphaeosphaeria</taxon>
    </lineage>
</organism>
<dbReference type="Gene3D" id="3.90.25.10">
    <property type="entry name" value="UDP-galactose 4-epimerase, domain 1"/>
    <property type="match status" value="1"/>
</dbReference>
<dbReference type="EMBL" id="KV441562">
    <property type="protein sequence ID" value="OAF99250.1"/>
    <property type="molecule type" value="Genomic_DNA"/>
</dbReference>
<evidence type="ECO:0000313" key="5">
    <source>
        <dbReference type="EMBL" id="OAF99250.1"/>
    </source>
</evidence>
<dbReference type="Pfam" id="PF05368">
    <property type="entry name" value="NmrA"/>
    <property type="match status" value="1"/>
</dbReference>
<proteinExistence type="inferred from homology"/>
<evidence type="ECO:0000313" key="6">
    <source>
        <dbReference type="Proteomes" id="UP000077069"/>
    </source>
</evidence>
<feature type="domain" description="NmrA-like" evidence="4">
    <location>
        <begin position="4"/>
        <end position="274"/>
    </location>
</feature>
<dbReference type="Gene3D" id="3.40.50.720">
    <property type="entry name" value="NAD(P)-binding Rossmann-like Domain"/>
    <property type="match status" value="1"/>
</dbReference>
<comment type="similarity">
    <text evidence="1">Belongs to the NmrA-type oxidoreductase family.</text>
</comment>
<protein>
    <submittedName>
        <fullName evidence="5">NAD(P)-binding protein</fullName>
    </submittedName>
</protein>
<dbReference type="PANTHER" id="PTHR42748:SF30">
    <property type="entry name" value="NMRA-LIKE DOMAIN-CONTAINING PROTEIN"/>
    <property type="match status" value="1"/>
</dbReference>
<evidence type="ECO:0000256" key="1">
    <source>
        <dbReference type="ARBA" id="ARBA00006328"/>
    </source>
</evidence>
<accession>A0A177BWB9</accession>
<dbReference type="PANTHER" id="PTHR42748">
    <property type="entry name" value="NITROGEN METABOLITE REPRESSION PROTEIN NMRA FAMILY MEMBER"/>
    <property type="match status" value="1"/>
</dbReference>
<dbReference type="STRING" id="1460663.A0A177BWB9"/>
<dbReference type="OrthoDB" id="3358371at2759"/>
<dbReference type="InParanoid" id="A0A177BWB9"/>
<keyword evidence="6" id="KW-1185">Reference proteome</keyword>
<dbReference type="GO" id="GO:0005634">
    <property type="term" value="C:nucleus"/>
    <property type="evidence" value="ECO:0007669"/>
    <property type="project" value="TreeGrafter"/>
</dbReference>
<keyword evidence="3" id="KW-0560">Oxidoreductase</keyword>